<organism evidence="1 2">
    <name type="scientific">Collimonas pratensis</name>
    <dbReference type="NCBI Taxonomy" id="279113"/>
    <lineage>
        <taxon>Bacteria</taxon>
        <taxon>Pseudomonadati</taxon>
        <taxon>Pseudomonadota</taxon>
        <taxon>Betaproteobacteria</taxon>
        <taxon>Burkholderiales</taxon>
        <taxon>Oxalobacteraceae</taxon>
        <taxon>Collimonas</taxon>
    </lineage>
</organism>
<dbReference type="GO" id="GO:0003677">
    <property type="term" value="F:DNA binding"/>
    <property type="evidence" value="ECO:0007669"/>
    <property type="project" value="InterPro"/>
</dbReference>
<evidence type="ECO:0000313" key="2">
    <source>
        <dbReference type="Proteomes" id="UP000074561"/>
    </source>
</evidence>
<dbReference type="InterPro" id="IPR010270">
    <property type="entry name" value="Phage_P2_GpM"/>
</dbReference>
<protein>
    <submittedName>
        <fullName evidence="1">Phage small terminase subunit</fullName>
    </submittedName>
</protein>
<accession>A0A127QA83</accession>
<proteinExistence type="predicted"/>
<dbReference type="OrthoDB" id="8562788at2"/>
<dbReference type="AlphaFoldDB" id="A0A127QA83"/>
<evidence type="ECO:0000313" key="1">
    <source>
        <dbReference type="EMBL" id="AMP06522.1"/>
    </source>
</evidence>
<dbReference type="Pfam" id="PF05944">
    <property type="entry name" value="Phage_term_smal"/>
    <property type="match status" value="1"/>
</dbReference>
<name>A0A127QA83_9BURK</name>
<dbReference type="PATRIC" id="fig|279113.9.peg.4171"/>
<dbReference type="GO" id="GO:0004519">
    <property type="term" value="F:endonuclease activity"/>
    <property type="evidence" value="ECO:0007669"/>
    <property type="project" value="InterPro"/>
</dbReference>
<dbReference type="RefSeq" id="WP_061943029.1">
    <property type="nucleotide sequence ID" value="NZ_CP013234.1"/>
</dbReference>
<dbReference type="Proteomes" id="UP000074561">
    <property type="component" value="Chromosome"/>
</dbReference>
<sequence>MENASPAQRHKARVLAERAAEAAAPGGVTHGSAYEMMLYKLANDRRSLGSIQSVARKIEVKATLLPEYQDWIDAVLAKGQGGQDDVFAALLVWHIDCGEFARAVEMARYAVAHKLTLPDQFNRDIPTMLLDEFSMAYSHGKLADDPAQAVEVLAQVQQLTEHCDAPDQARAKLFKAAAYAMVAVLDQAGNELLTASQLPQAEAAHKLMERALALFPGVGVKQVMDRLRTRIAKTVPD</sequence>
<reference evidence="1 2" key="1">
    <citation type="submission" date="2015-11" db="EMBL/GenBank/DDBJ databases">
        <title>Exploring the genomic traits of fungus-feeding bacterial genus Collimonas.</title>
        <authorList>
            <person name="Song C."/>
            <person name="Schmidt R."/>
            <person name="de Jager V."/>
            <person name="Krzyzanowska D."/>
            <person name="Jongedijk E."/>
            <person name="Cankar K."/>
            <person name="Beekwilder J."/>
            <person name="van Veen A."/>
            <person name="de Boer W."/>
            <person name="van Veen J.A."/>
            <person name="Garbeva P."/>
        </authorList>
    </citation>
    <scope>NUCLEOTIDE SEQUENCE [LARGE SCALE GENOMIC DNA]</scope>
    <source>
        <strain evidence="1 2">Ter91</strain>
    </source>
</reference>
<dbReference type="KEGG" id="cpra:CPter91_4207"/>
<dbReference type="STRING" id="279113.CPter91_4207"/>
<dbReference type="EMBL" id="CP013234">
    <property type="protein sequence ID" value="AMP06522.1"/>
    <property type="molecule type" value="Genomic_DNA"/>
</dbReference>
<gene>
    <name evidence="1" type="ORF">CPter91_4207</name>
</gene>